<keyword evidence="1 6" id="KW-0812">Transmembrane</keyword>
<evidence type="ECO:0000256" key="1">
    <source>
        <dbReference type="ARBA" id="ARBA00022692"/>
    </source>
</evidence>
<dbReference type="SMART" id="SM00271">
    <property type="entry name" value="DnaJ"/>
    <property type="match status" value="1"/>
</dbReference>
<keyword evidence="4 6" id="KW-0472">Membrane</keyword>
<dbReference type="CDD" id="cd06257">
    <property type="entry name" value="DnaJ"/>
    <property type="match status" value="1"/>
</dbReference>
<name>A0A2T9ZB60_9FUNG</name>
<evidence type="ECO:0000256" key="4">
    <source>
        <dbReference type="ARBA" id="ARBA00023136"/>
    </source>
</evidence>
<dbReference type="PROSITE" id="PS50076">
    <property type="entry name" value="DNAJ_2"/>
    <property type="match status" value="1"/>
</dbReference>
<reference evidence="9 10" key="1">
    <citation type="journal article" date="2018" name="MBio">
        <title>Comparative Genomics Reveals the Core Gene Toolbox for the Fungus-Insect Symbiosis.</title>
        <authorList>
            <person name="Wang Y."/>
            <person name="Stata M."/>
            <person name="Wang W."/>
            <person name="Stajich J.E."/>
            <person name="White M.M."/>
            <person name="Moncalvo J.M."/>
        </authorList>
    </citation>
    <scope>NUCLEOTIDE SEQUENCE [LARGE SCALE GENOMIC DNA]</scope>
    <source>
        <strain evidence="9 10">SC-DP-2</strain>
    </source>
</reference>
<keyword evidence="2 7" id="KW-0732">Signal</keyword>
<dbReference type="OrthoDB" id="413400at2759"/>
<dbReference type="Proteomes" id="UP000245609">
    <property type="component" value="Unassembled WGS sequence"/>
</dbReference>
<evidence type="ECO:0000259" key="8">
    <source>
        <dbReference type="PROSITE" id="PS50076"/>
    </source>
</evidence>
<organism evidence="9 10">
    <name type="scientific">Smittium megazygosporum</name>
    <dbReference type="NCBI Taxonomy" id="133381"/>
    <lineage>
        <taxon>Eukaryota</taxon>
        <taxon>Fungi</taxon>
        <taxon>Fungi incertae sedis</taxon>
        <taxon>Zoopagomycota</taxon>
        <taxon>Kickxellomycotina</taxon>
        <taxon>Harpellomycetes</taxon>
        <taxon>Harpellales</taxon>
        <taxon>Legeriomycetaceae</taxon>
        <taxon>Smittium</taxon>
    </lineage>
</organism>
<dbReference type="AlphaFoldDB" id="A0A2T9ZB60"/>
<comment type="subcellular location">
    <subcellularLocation>
        <location evidence="5">Endomembrane system</location>
        <topology evidence="5">Single-pass membrane protein</topology>
    </subcellularLocation>
</comment>
<dbReference type="STRING" id="133381.A0A2T9ZB60"/>
<accession>A0A2T9ZB60</accession>
<dbReference type="EMBL" id="MBFS01000776">
    <property type="protein sequence ID" value="PVV01818.1"/>
    <property type="molecule type" value="Genomic_DNA"/>
</dbReference>
<sequence>MFLKKILLFLGMAICFLQVAHSFEYRKTLDMEVLDVMKSIKTFKGTLDWYKIFNLTSDANKKDIIRAYRTYSRNNHPDKLDIKGEEYDRLVAEYESLGSAVGILKDDILRPRYDYFRTRGIPIWDRKTKLSRFGIYYGFYIWWYQVYMAPFVLLLLWATGDYIFQIIYYNLAQNALVNGKKVDRFPPSDQIIPVKGNSTIKELEVQLDRVKKLDRFKVLFLFEDPASVPKASFDRIVLVRFLKKQLLTKTNKKVD</sequence>
<evidence type="ECO:0000256" key="5">
    <source>
        <dbReference type="ARBA" id="ARBA00037847"/>
    </source>
</evidence>
<dbReference type="PANTHER" id="PTHR44653">
    <property type="entry name" value="DNAJ HOMOLOG SUBFAMILY C MEMBER 1"/>
    <property type="match status" value="1"/>
</dbReference>
<dbReference type="SUPFAM" id="SSF46565">
    <property type="entry name" value="Chaperone J-domain"/>
    <property type="match status" value="1"/>
</dbReference>
<proteinExistence type="predicted"/>
<dbReference type="InterPro" id="IPR036869">
    <property type="entry name" value="J_dom_sf"/>
</dbReference>
<feature type="domain" description="J" evidence="8">
    <location>
        <begin position="48"/>
        <end position="117"/>
    </location>
</feature>
<gene>
    <name evidence="9" type="ORF">BB560_003750</name>
</gene>
<dbReference type="Pfam" id="PF00226">
    <property type="entry name" value="DnaJ"/>
    <property type="match status" value="1"/>
</dbReference>
<evidence type="ECO:0000313" key="10">
    <source>
        <dbReference type="Proteomes" id="UP000245609"/>
    </source>
</evidence>
<dbReference type="InterPro" id="IPR001623">
    <property type="entry name" value="DnaJ_domain"/>
</dbReference>
<evidence type="ECO:0000256" key="7">
    <source>
        <dbReference type="SAM" id="SignalP"/>
    </source>
</evidence>
<protein>
    <recommendedName>
        <fullName evidence="8">J domain-containing protein</fullName>
    </recommendedName>
</protein>
<evidence type="ECO:0000256" key="3">
    <source>
        <dbReference type="ARBA" id="ARBA00022989"/>
    </source>
</evidence>
<comment type="caution">
    <text evidence="9">The sequence shown here is derived from an EMBL/GenBank/DDBJ whole genome shotgun (WGS) entry which is preliminary data.</text>
</comment>
<dbReference type="GO" id="GO:0012505">
    <property type="term" value="C:endomembrane system"/>
    <property type="evidence" value="ECO:0007669"/>
    <property type="project" value="UniProtKB-SubCell"/>
</dbReference>
<feature type="signal peptide" evidence="7">
    <location>
        <begin position="1"/>
        <end position="22"/>
    </location>
</feature>
<dbReference type="Gene3D" id="1.10.287.110">
    <property type="entry name" value="DnaJ domain"/>
    <property type="match status" value="1"/>
</dbReference>
<feature type="transmembrane region" description="Helical" evidence="6">
    <location>
        <begin position="135"/>
        <end position="158"/>
    </location>
</feature>
<evidence type="ECO:0000256" key="6">
    <source>
        <dbReference type="SAM" id="Phobius"/>
    </source>
</evidence>
<evidence type="ECO:0000313" key="9">
    <source>
        <dbReference type="EMBL" id="PVV01818.1"/>
    </source>
</evidence>
<keyword evidence="10" id="KW-1185">Reference proteome</keyword>
<dbReference type="PANTHER" id="PTHR44653:SF2">
    <property type="entry name" value="DNAJ HOMOLOG SUBFAMILY C MEMBER 1"/>
    <property type="match status" value="1"/>
</dbReference>
<feature type="chain" id="PRO_5015673988" description="J domain-containing protein" evidence="7">
    <location>
        <begin position="23"/>
        <end position="255"/>
    </location>
</feature>
<evidence type="ECO:0000256" key="2">
    <source>
        <dbReference type="ARBA" id="ARBA00022729"/>
    </source>
</evidence>
<dbReference type="InterPro" id="IPR052606">
    <property type="entry name" value="DnaJ_domain_protein"/>
</dbReference>
<keyword evidence="3 6" id="KW-1133">Transmembrane helix</keyword>